<keyword evidence="4" id="KW-1185">Reference proteome</keyword>
<protein>
    <recommendedName>
        <fullName evidence="5">DUF4367 domain-containing protein</fullName>
    </recommendedName>
</protein>
<feature type="transmembrane region" description="Helical" evidence="2">
    <location>
        <begin position="43"/>
        <end position="63"/>
    </location>
</feature>
<keyword evidence="2" id="KW-1133">Transmembrane helix</keyword>
<keyword evidence="2" id="KW-0812">Transmembrane</keyword>
<dbReference type="EMBL" id="JAENHO010000017">
    <property type="protein sequence ID" value="MBL7261061.1"/>
    <property type="molecule type" value="Genomic_DNA"/>
</dbReference>
<feature type="compositionally biased region" description="Basic and acidic residues" evidence="1">
    <location>
        <begin position="14"/>
        <end position="24"/>
    </location>
</feature>
<accession>A0ABS1W2V2</accession>
<proteinExistence type="predicted"/>
<evidence type="ECO:0008006" key="5">
    <source>
        <dbReference type="Google" id="ProtNLM"/>
    </source>
</evidence>
<dbReference type="Proteomes" id="UP000598996">
    <property type="component" value="Unassembled WGS sequence"/>
</dbReference>
<keyword evidence="2" id="KW-0472">Membrane</keyword>
<name>A0ABS1W2V2_9ACTN</name>
<feature type="region of interest" description="Disordered" evidence="1">
    <location>
        <begin position="1"/>
        <end position="24"/>
    </location>
</feature>
<evidence type="ECO:0000313" key="4">
    <source>
        <dbReference type="Proteomes" id="UP000598996"/>
    </source>
</evidence>
<gene>
    <name evidence="3" type="ORF">JKJ07_42935</name>
</gene>
<evidence type="ECO:0000256" key="1">
    <source>
        <dbReference type="SAM" id="MobiDB-lite"/>
    </source>
</evidence>
<dbReference type="RefSeq" id="WP_202997787.1">
    <property type="nucleotide sequence ID" value="NZ_JAENHO010000017.1"/>
</dbReference>
<organism evidence="3 4">
    <name type="scientific">Paractinoplanes lichenicola</name>
    <dbReference type="NCBI Taxonomy" id="2802976"/>
    <lineage>
        <taxon>Bacteria</taxon>
        <taxon>Bacillati</taxon>
        <taxon>Actinomycetota</taxon>
        <taxon>Actinomycetes</taxon>
        <taxon>Micromonosporales</taxon>
        <taxon>Micromonosporaceae</taxon>
        <taxon>Paractinoplanes</taxon>
    </lineage>
</organism>
<sequence>MTLEEDLRTTLQDRAARPSAHPDPDLWENVAAGVWRRRRRQRAAAIGSAALALIAVAVVPPLLTRSSAAPIPAVSVPPTADWEAPDWPPVVFPMRPSWVPPGAGTRSVSLLGPNTHLSYEREGSVLSAEVGPLVGSWEVEAEGTHTSTVNGRPAEVHVSSTYDGAGPGDEFVGVRWRLPDGRWVQVLSMGPRSEPDVLRFARGLTGGSIPGARPSFDFVAVPPGFTLQHESEGYTCVAPAATVPRDRNPSGGVCVQLLSELEPPVEPGMATTVNGRPAEFHSTTLTIELGRSRWLELAWDQDVTPLSSDEIVRLAAGITVRP</sequence>
<evidence type="ECO:0000256" key="2">
    <source>
        <dbReference type="SAM" id="Phobius"/>
    </source>
</evidence>
<comment type="caution">
    <text evidence="3">The sequence shown here is derived from an EMBL/GenBank/DDBJ whole genome shotgun (WGS) entry which is preliminary data.</text>
</comment>
<reference evidence="3 4" key="1">
    <citation type="submission" date="2021-01" db="EMBL/GenBank/DDBJ databases">
        <title>Actinoplanes sp. nov. LDG1-01 isolated from lichen.</title>
        <authorList>
            <person name="Saeng-In P."/>
            <person name="Phongsopitanun W."/>
            <person name="Kanchanasin P."/>
            <person name="Yuki M."/>
            <person name="Kudo T."/>
            <person name="Ohkuma M."/>
            <person name="Tanasupawat S."/>
        </authorList>
    </citation>
    <scope>NUCLEOTIDE SEQUENCE [LARGE SCALE GENOMIC DNA]</scope>
    <source>
        <strain evidence="3 4">LDG1-01</strain>
    </source>
</reference>
<evidence type="ECO:0000313" key="3">
    <source>
        <dbReference type="EMBL" id="MBL7261061.1"/>
    </source>
</evidence>